<name>A0A367GVY1_9SPHI</name>
<comment type="caution">
    <text evidence="2">The sequence shown here is derived from an EMBL/GenBank/DDBJ whole genome shotgun (WGS) entry which is preliminary data.</text>
</comment>
<feature type="signal peptide" evidence="1">
    <location>
        <begin position="1"/>
        <end position="18"/>
    </location>
</feature>
<protein>
    <submittedName>
        <fullName evidence="2">Uncharacterized protein</fullName>
    </submittedName>
</protein>
<feature type="chain" id="PRO_5016967443" evidence="1">
    <location>
        <begin position="19"/>
        <end position="125"/>
    </location>
</feature>
<evidence type="ECO:0000256" key="1">
    <source>
        <dbReference type="SAM" id="SignalP"/>
    </source>
</evidence>
<dbReference type="AlphaFoldDB" id="A0A367GVY1"/>
<sequence length="125" mass="14172">MKNLKNLMLITISLIAISACKMNSDPAIEGTYVTAFENEYSRANDTLIVSVYNKDGDSYKIERRSGFNRIREGRILPREIKQEEWMATFSPETQVLTIANLGRSVYMNAAKGEAVMGNTVFKRVR</sequence>
<dbReference type="Proteomes" id="UP000253209">
    <property type="component" value="Unassembled WGS sequence"/>
</dbReference>
<reference evidence="2 3" key="1">
    <citation type="submission" date="2018-05" db="EMBL/GenBank/DDBJ databases">
        <title>Mucilaginibacter hurinus sp. nov., isolated from briquette warehouse soil.</title>
        <authorList>
            <person name="Choi L."/>
        </authorList>
    </citation>
    <scope>NUCLEOTIDE SEQUENCE [LARGE SCALE GENOMIC DNA]</scope>
    <source>
        <strain evidence="2 3">ZR32</strain>
    </source>
</reference>
<dbReference type="EMBL" id="QGDC01000001">
    <property type="protein sequence ID" value="RCH56833.1"/>
    <property type="molecule type" value="Genomic_DNA"/>
</dbReference>
<dbReference type="OrthoDB" id="798527at2"/>
<keyword evidence="1" id="KW-0732">Signal</keyword>
<gene>
    <name evidence="2" type="ORF">DJ568_02970</name>
</gene>
<organism evidence="2 3">
    <name type="scientific">Mucilaginibacter hurinus</name>
    <dbReference type="NCBI Taxonomy" id="2201324"/>
    <lineage>
        <taxon>Bacteria</taxon>
        <taxon>Pseudomonadati</taxon>
        <taxon>Bacteroidota</taxon>
        <taxon>Sphingobacteriia</taxon>
        <taxon>Sphingobacteriales</taxon>
        <taxon>Sphingobacteriaceae</taxon>
        <taxon>Mucilaginibacter</taxon>
    </lineage>
</organism>
<proteinExistence type="predicted"/>
<evidence type="ECO:0000313" key="3">
    <source>
        <dbReference type="Proteomes" id="UP000253209"/>
    </source>
</evidence>
<dbReference type="RefSeq" id="WP_114003730.1">
    <property type="nucleotide sequence ID" value="NZ_QGDC01000001.1"/>
</dbReference>
<accession>A0A367GVY1</accession>
<keyword evidence="3" id="KW-1185">Reference proteome</keyword>
<evidence type="ECO:0000313" key="2">
    <source>
        <dbReference type="EMBL" id="RCH56833.1"/>
    </source>
</evidence>
<dbReference type="PROSITE" id="PS51257">
    <property type="entry name" value="PROKAR_LIPOPROTEIN"/>
    <property type="match status" value="1"/>
</dbReference>